<evidence type="ECO:0000259" key="6">
    <source>
        <dbReference type="Pfam" id="PF04545"/>
    </source>
</evidence>
<dbReference type="InterPro" id="IPR036388">
    <property type="entry name" value="WH-like_DNA-bd_sf"/>
</dbReference>
<feature type="domain" description="RNA polymerase sigma-70 region 4" evidence="6">
    <location>
        <begin position="141"/>
        <end position="193"/>
    </location>
</feature>
<dbReference type="CDD" id="cd06171">
    <property type="entry name" value="Sigma70_r4"/>
    <property type="match status" value="1"/>
</dbReference>
<dbReference type="Gene3D" id="1.20.120.1810">
    <property type="match status" value="1"/>
</dbReference>
<dbReference type="Gene3D" id="1.10.10.10">
    <property type="entry name" value="Winged helix-like DNA-binding domain superfamily/Winged helix DNA-binding domain"/>
    <property type="match status" value="1"/>
</dbReference>
<reference evidence="7" key="1">
    <citation type="journal article" date="2022" name="Int. J. Syst. Evol. Microbiol.">
        <title>Prevotella lacticifex sp. nov., isolated from the rumen of cows.</title>
        <authorList>
            <person name="Shinkai T."/>
            <person name="Ikeyama N."/>
            <person name="Kumagai M."/>
            <person name="Ohmori H."/>
            <person name="Sakamoto M."/>
            <person name="Ohkuma M."/>
            <person name="Mitsumori M."/>
        </authorList>
    </citation>
    <scope>NUCLEOTIDE SEQUENCE</scope>
    <source>
        <strain evidence="7">R5076</strain>
    </source>
</reference>
<dbReference type="GO" id="GO:0006352">
    <property type="term" value="P:DNA-templated transcription initiation"/>
    <property type="evidence" value="ECO:0007669"/>
    <property type="project" value="InterPro"/>
</dbReference>
<dbReference type="PRINTS" id="PR00046">
    <property type="entry name" value="SIGMA70FCT"/>
</dbReference>
<dbReference type="InterPro" id="IPR013325">
    <property type="entry name" value="RNA_pol_sigma_r2"/>
</dbReference>
<keyword evidence="3" id="KW-0238">DNA-binding</keyword>
<gene>
    <name evidence="7" type="ORF">PRLR5076_01330</name>
</gene>
<sequence length="196" mass="22074">MSKEQDKLVTDNIGYVVTMAKQYAGRGVPMDDLISEGNMAMVDASRKFEADKGKRFVSYAAPFIRHAMEEAIERQAGLYRVPRSEATRETKRRKMPVSVDEPIPIGSATGFSLLSLLVNKNVKQADLSIEDEQTAQKINNAIAKLDDREREVVKRYFGIGAETNTMAEIGEAMGLKRERVRQIRNKAIRKLRKALL</sequence>
<name>A0A9R1C767_9BACT</name>
<accession>A0A9R1C767</accession>
<dbReference type="RefSeq" id="WP_223927569.1">
    <property type="nucleotide sequence ID" value="NZ_BPTU01000003.1"/>
</dbReference>
<dbReference type="PANTHER" id="PTHR30603">
    <property type="entry name" value="RNA POLYMERASE SIGMA FACTOR RPO"/>
    <property type="match status" value="1"/>
</dbReference>
<feature type="domain" description="RNA polymerase sigma-70 region 2" evidence="5">
    <location>
        <begin position="8"/>
        <end position="76"/>
    </location>
</feature>
<dbReference type="Proteomes" id="UP000825483">
    <property type="component" value="Unassembled WGS sequence"/>
</dbReference>
<dbReference type="InterPro" id="IPR050239">
    <property type="entry name" value="Sigma-70_RNA_pol_init_factors"/>
</dbReference>
<evidence type="ECO:0000256" key="4">
    <source>
        <dbReference type="ARBA" id="ARBA00023163"/>
    </source>
</evidence>
<dbReference type="NCBIfam" id="TIGR02937">
    <property type="entry name" value="sigma70-ECF"/>
    <property type="match status" value="1"/>
</dbReference>
<evidence type="ECO:0000256" key="2">
    <source>
        <dbReference type="ARBA" id="ARBA00023082"/>
    </source>
</evidence>
<dbReference type="GO" id="GO:0003677">
    <property type="term" value="F:DNA binding"/>
    <property type="evidence" value="ECO:0007669"/>
    <property type="project" value="UniProtKB-KW"/>
</dbReference>
<keyword evidence="2" id="KW-0731">Sigma factor</keyword>
<dbReference type="InterPro" id="IPR013324">
    <property type="entry name" value="RNA_pol_sigma_r3/r4-like"/>
</dbReference>
<organism evidence="7 8">
    <name type="scientific">Prevotella lacticifex</name>
    <dbReference type="NCBI Taxonomy" id="2854755"/>
    <lineage>
        <taxon>Bacteria</taxon>
        <taxon>Pseudomonadati</taxon>
        <taxon>Bacteroidota</taxon>
        <taxon>Bacteroidia</taxon>
        <taxon>Bacteroidales</taxon>
        <taxon>Prevotellaceae</taxon>
        <taxon>Prevotella</taxon>
    </lineage>
</organism>
<evidence type="ECO:0000256" key="3">
    <source>
        <dbReference type="ARBA" id="ARBA00023125"/>
    </source>
</evidence>
<evidence type="ECO:0000313" key="7">
    <source>
        <dbReference type="EMBL" id="GJG57282.1"/>
    </source>
</evidence>
<keyword evidence="1" id="KW-0805">Transcription regulation</keyword>
<evidence type="ECO:0000313" key="8">
    <source>
        <dbReference type="Proteomes" id="UP000825483"/>
    </source>
</evidence>
<keyword evidence="8" id="KW-1185">Reference proteome</keyword>
<dbReference type="InterPro" id="IPR000943">
    <property type="entry name" value="RNA_pol_sigma70"/>
</dbReference>
<dbReference type="Pfam" id="PF04545">
    <property type="entry name" value="Sigma70_r4"/>
    <property type="match status" value="1"/>
</dbReference>
<evidence type="ECO:0000259" key="5">
    <source>
        <dbReference type="Pfam" id="PF04542"/>
    </source>
</evidence>
<dbReference type="InterPro" id="IPR007630">
    <property type="entry name" value="RNA_pol_sigma70_r4"/>
</dbReference>
<dbReference type="SUPFAM" id="SSF88659">
    <property type="entry name" value="Sigma3 and sigma4 domains of RNA polymerase sigma factors"/>
    <property type="match status" value="1"/>
</dbReference>
<dbReference type="PANTHER" id="PTHR30603:SF47">
    <property type="entry name" value="RNA POLYMERASE SIGMA FACTOR SIGD, CHLOROPLASTIC"/>
    <property type="match status" value="1"/>
</dbReference>
<proteinExistence type="predicted"/>
<dbReference type="SUPFAM" id="SSF88946">
    <property type="entry name" value="Sigma2 domain of RNA polymerase sigma factors"/>
    <property type="match status" value="1"/>
</dbReference>
<dbReference type="Pfam" id="PF04542">
    <property type="entry name" value="Sigma70_r2"/>
    <property type="match status" value="1"/>
</dbReference>
<dbReference type="AlphaFoldDB" id="A0A9R1C767"/>
<evidence type="ECO:0000256" key="1">
    <source>
        <dbReference type="ARBA" id="ARBA00023015"/>
    </source>
</evidence>
<keyword evidence="4" id="KW-0804">Transcription</keyword>
<dbReference type="GO" id="GO:0016987">
    <property type="term" value="F:sigma factor activity"/>
    <property type="evidence" value="ECO:0007669"/>
    <property type="project" value="UniProtKB-KW"/>
</dbReference>
<comment type="caution">
    <text evidence="7">The sequence shown here is derived from an EMBL/GenBank/DDBJ whole genome shotgun (WGS) entry which is preliminary data.</text>
</comment>
<dbReference type="EMBL" id="BPUB01000001">
    <property type="protein sequence ID" value="GJG57282.1"/>
    <property type="molecule type" value="Genomic_DNA"/>
</dbReference>
<protein>
    <submittedName>
        <fullName evidence="7">RNA polymerase sigma factor RpoD</fullName>
    </submittedName>
</protein>
<dbReference type="GeneID" id="72468189"/>
<dbReference type="InterPro" id="IPR007627">
    <property type="entry name" value="RNA_pol_sigma70_r2"/>
</dbReference>
<dbReference type="InterPro" id="IPR014284">
    <property type="entry name" value="RNA_pol_sigma-70_dom"/>
</dbReference>